<keyword evidence="7 8" id="KW-0066">ATP synthesis</keyword>
<comment type="subcellular location">
    <subcellularLocation>
        <location evidence="8">Cell membrane</location>
        <topology evidence="8">Peripheral membrane protein</topology>
    </subcellularLocation>
    <subcellularLocation>
        <location evidence="1">Membrane</location>
    </subcellularLocation>
</comment>
<dbReference type="OrthoDB" id="9802471at2"/>
<dbReference type="SUPFAM" id="SSF47928">
    <property type="entry name" value="N-terminal domain of the delta subunit of the F1F0-ATP synthase"/>
    <property type="match status" value="1"/>
</dbReference>
<keyword evidence="8" id="KW-1003">Cell membrane</keyword>
<dbReference type="Pfam" id="PF00213">
    <property type="entry name" value="OSCP"/>
    <property type="match status" value="1"/>
</dbReference>
<accession>A0A2P8HHS9</accession>
<reference evidence="10 11" key="1">
    <citation type="submission" date="2018-03" db="EMBL/GenBank/DDBJ databases">
        <title>Genomic Encyclopedia of Type Strains, Phase III (KMG-III): the genomes of soil and plant-associated and newly described type strains.</title>
        <authorList>
            <person name="Whitman W."/>
        </authorList>
    </citation>
    <scope>NUCLEOTIDE SEQUENCE [LARGE SCALE GENOMIC DNA]</scope>
    <source>
        <strain evidence="10 11">CGMCC 1.07653</strain>
    </source>
</reference>
<dbReference type="NCBIfam" id="TIGR01145">
    <property type="entry name" value="ATP_synt_delta"/>
    <property type="match status" value="1"/>
</dbReference>
<comment type="caution">
    <text evidence="10">The sequence shown here is derived from an EMBL/GenBank/DDBJ whole genome shotgun (WGS) entry which is preliminary data.</text>
</comment>
<keyword evidence="3 8" id="KW-0375">Hydrogen ion transport</keyword>
<dbReference type="Gene3D" id="1.10.520.20">
    <property type="entry name" value="N-terminal domain of the delta subunit of the F1F0-ATP synthase"/>
    <property type="match status" value="1"/>
</dbReference>
<comment type="function">
    <text evidence="8">F(1)F(0) ATP synthase produces ATP from ADP in the presence of a proton or sodium gradient. F-type ATPases consist of two structural domains, F(1) containing the extramembraneous catalytic core and F(0) containing the membrane proton channel, linked together by a central stalk and a peripheral stalk. During catalysis, ATP synthesis in the catalytic domain of F(1) is coupled via a rotary mechanism of the central stalk subunits to proton translocation.</text>
</comment>
<comment type="function">
    <text evidence="8">This protein is part of the stalk that links CF(0) to CF(1). It either transmits conformational changes from CF(0) to CF(1) or is implicated in proton conduction.</text>
</comment>
<feature type="coiled-coil region" evidence="9">
    <location>
        <begin position="10"/>
        <end position="37"/>
    </location>
</feature>
<evidence type="ECO:0000256" key="1">
    <source>
        <dbReference type="ARBA" id="ARBA00004370"/>
    </source>
</evidence>
<evidence type="ECO:0000256" key="8">
    <source>
        <dbReference type="HAMAP-Rule" id="MF_01416"/>
    </source>
</evidence>
<dbReference type="AlphaFoldDB" id="A0A2P8HHS9"/>
<dbReference type="GO" id="GO:0005886">
    <property type="term" value="C:plasma membrane"/>
    <property type="evidence" value="ECO:0007669"/>
    <property type="project" value="UniProtKB-SubCell"/>
</dbReference>
<evidence type="ECO:0000313" key="11">
    <source>
        <dbReference type="Proteomes" id="UP000242310"/>
    </source>
</evidence>
<dbReference type="GO" id="GO:0046933">
    <property type="term" value="F:proton-transporting ATP synthase activity, rotational mechanism"/>
    <property type="evidence" value="ECO:0007669"/>
    <property type="project" value="UniProtKB-UniRule"/>
</dbReference>
<evidence type="ECO:0000256" key="5">
    <source>
        <dbReference type="ARBA" id="ARBA00023136"/>
    </source>
</evidence>
<keyword evidence="2 8" id="KW-0813">Transport</keyword>
<evidence type="ECO:0000256" key="3">
    <source>
        <dbReference type="ARBA" id="ARBA00022781"/>
    </source>
</evidence>
<dbReference type="EMBL" id="PYAV01000006">
    <property type="protein sequence ID" value="PSL45778.1"/>
    <property type="molecule type" value="Genomic_DNA"/>
</dbReference>
<dbReference type="PANTHER" id="PTHR11910">
    <property type="entry name" value="ATP SYNTHASE DELTA CHAIN"/>
    <property type="match status" value="1"/>
</dbReference>
<dbReference type="GO" id="GO:0045259">
    <property type="term" value="C:proton-transporting ATP synthase complex"/>
    <property type="evidence" value="ECO:0007669"/>
    <property type="project" value="UniProtKB-KW"/>
</dbReference>
<proteinExistence type="inferred from homology"/>
<comment type="similarity">
    <text evidence="8">Belongs to the ATPase delta chain family.</text>
</comment>
<dbReference type="RefSeq" id="WP_106588458.1">
    <property type="nucleotide sequence ID" value="NZ_PYAV01000006.1"/>
</dbReference>
<keyword evidence="11" id="KW-1185">Reference proteome</keyword>
<keyword evidence="5 8" id="KW-0472">Membrane</keyword>
<evidence type="ECO:0000256" key="7">
    <source>
        <dbReference type="ARBA" id="ARBA00023310"/>
    </source>
</evidence>
<sequence>MSNYAVANRYAVALFELAQEKNELAQLNEELGQVLSVFQQTPELKRILKHPKVSQSAKEELLQNSFAAAGETVQRTLLLLLERNRIDVVEPMIELFQEKADKARGVARATVYSAKTLAEAELAKVSTQFAGRLGKSELIVDNRVDEDLIGGIYVRIGNQIFDGSVQGHLKRLENQLTSGKR</sequence>
<keyword evidence="9" id="KW-0175">Coiled coil</keyword>
<evidence type="ECO:0000256" key="2">
    <source>
        <dbReference type="ARBA" id="ARBA00022448"/>
    </source>
</evidence>
<evidence type="ECO:0000256" key="9">
    <source>
        <dbReference type="SAM" id="Coils"/>
    </source>
</evidence>
<name>A0A2P8HHS9_9BACI</name>
<dbReference type="HAMAP" id="MF_01416">
    <property type="entry name" value="ATP_synth_delta_bact"/>
    <property type="match status" value="1"/>
</dbReference>
<dbReference type="InterPro" id="IPR026015">
    <property type="entry name" value="ATP_synth_OSCP/delta_N_sf"/>
</dbReference>
<evidence type="ECO:0000256" key="4">
    <source>
        <dbReference type="ARBA" id="ARBA00023065"/>
    </source>
</evidence>
<dbReference type="NCBIfam" id="NF004403">
    <property type="entry name" value="PRK05758.2-4"/>
    <property type="match status" value="1"/>
</dbReference>
<dbReference type="PRINTS" id="PR00125">
    <property type="entry name" value="ATPASEDELTA"/>
</dbReference>
<evidence type="ECO:0000256" key="6">
    <source>
        <dbReference type="ARBA" id="ARBA00023196"/>
    </source>
</evidence>
<dbReference type="InterPro" id="IPR000711">
    <property type="entry name" value="ATPase_OSCP/dsu"/>
</dbReference>
<protein>
    <recommendedName>
        <fullName evidence="8">ATP synthase subunit delta</fullName>
    </recommendedName>
    <alternativeName>
        <fullName evidence="8">ATP synthase F(1) sector subunit delta</fullName>
    </alternativeName>
    <alternativeName>
        <fullName evidence="8">F-type ATPase subunit delta</fullName>
        <shortName evidence="8">F-ATPase subunit delta</shortName>
    </alternativeName>
</protein>
<gene>
    <name evidence="8" type="primary">atpH</name>
    <name evidence="10" type="ORF">B0H94_10633</name>
</gene>
<keyword evidence="4 8" id="KW-0406">Ion transport</keyword>
<dbReference type="PROSITE" id="PS00389">
    <property type="entry name" value="ATPASE_DELTA"/>
    <property type="match status" value="1"/>
</dbReference>
<dbReference type="Proteomes" id="UP000242310">
    <property type="component" value="Unassembled WGS sequence"/>
</dbReference>
<keyword evidence="6 8" id="KW-0139">CF(1)</keyword>
<evidence type="ECO:0000313" key="10">
    <source>
        <dbReference type="EMBL" id="PSL45778.1"/>
    </source>
</evidence>
<dbReference type="InterPro" id="IPR020781">
    <property type="entry name" value="ATPase_OSCP/d_CS"/>
</dbReference>
<organism evidence="10 11">
    <name type="scientific">Salsuginibacillus halophilus</name>
    <dbReference type="NCBI Taxonomy" id="517424"/>
    <lineage>
        <taxon>Bacteria</taxon>
        <taxon>Bacillati</taxon>
        <taxon>Bacillota</taxon>
        <taxon>Bacilli</taxon>
        <taxon>Bacillales</taxon>
        <taxon>Bacillaceae</taxon>
        <taxon>Salsuginibacillus</taxon>
    </lineage>
</organism>